<reference evidence="4 6" key="2">
    <citation type="submission" date="2019-05" db="EMBL/GenBank/DDBJ databases">
        <title>Pasteurellaceae isolates from reptiles.</title>
        <authorList>
            <person name="Bojesen A.M."/>
            <person name="Lund E."/>
        </authorList>
    </citation>
    <scope>NUCLEOTIDE SEQUENCE [LARGE SCALE GENOMIC DNA]</scope>
    <source>
        <strain evidence="4 6">ELNT2x</strain>
    </source>
</reference>
<keyword evidence="6" id="KW-1185">Reference proteome</keyword>
<evidence type="ECO:0000256" key="2">
    <source>
        <dbReference type="SAM" id="Phobius"/>
    </source>
</evidence>
<name>A0A4R3YAT8_9PAST</name>
<dbReference type="AlphaFoldDB" id="A0A4R3YAT8"/>
<keyword evidence="1" id="KW-0802">TPR repeat</keyword>
<proteinExistence type="predicted"/>
<evidence type="ECO:0000256" key="1">
    <source>
        <dbReference type="PROSITE-ProRule" id="PRU00339"/>
    </source>
</evidence>
<dbReference type="EMBL" id="VDGV01000076">
    <property type="protein sequence ID" value="TNG90961.1"/>
    <property type="molecule type" value="Genomic_DNA"/>
</dbReference>
<keyword evidence="2" id="KW-1133">Transmembrane helix</keyword>
<dbReference type="Proteomes" id="UP000305526">
    <property type="component" value="Unassembled WGS sequence"/>
</dbReference>
<evidence type="ECO:0000313" key="3">
    <source>
        <dbReference type="EMBL" id="TCV87824.1"/>
    </source>
</evidence>
<dbReference type="SUPFAM" id="SSF48452">
    <property type="entry name" value="TPR-like"/>
    <property type="match status" value="1"/>
</dbReference>
<evidence type="ECO:0000313" key="5">
    <source>
        <dbReference type="Proteomes" id="UP000294619"/>
    </source>
</evidence>
<sequence>MKKTIRFQSAKQNKQQRLLRELEQKFFTAYAKGQYALAITLQQQLLGLAPSAGKWSNLSSCYIKLADWQKAIDAAGQALRLDSQNLNAYDALSHACSELGKFDLVKIYGRTALEIRDRRFCDKKFELNRLPHGQKCGHKKIIAFSLYGGSPIYCEPAVMNAELRARIYPDWICRFYIDDSVPQAVVQRLTHYDAVEIVYVSTEQKKLPATMWRFLALDDDDVERVIFRDADSVISQREAEAVKVWQNSDKAFHMIRDSGSHTELMLAGLWGAVAGVLPSMLMLIQDYMKKEKMDSRFADQYFLRSYIWPVARDHILQHDSLFGFMGAADLPSPNPHGLNKLTIGYNEGCPHFSAPVNFPDNTTVVWTLESEIDPFINLDGSFNYRARTTICHYQTVVKNGKIEGNLPWRYLQGIAEGKSAVRVRKASD</sequence>
<evidence type="ECO:0000313" key="6">
    <source>
        <dbReference type="Proteomes" id="UP000305526"/>
    </source>
</evidence>
<accession>A0A4R3YAT8</accession>
<dbReference type="Proteomes" id="UP000294619">
    <property type="component" value="Unassembled WGS sequence"/>
</dbReference>
<dbReference type="Gene3D" id="1.25.40.10">
    <property type="entry name" value="Tetratricopeptide repeat domain"/>
    <property type="match status" value="1"/>
</dbReference>
<feature type="repeat" description="TPR" evidence="1">
    <location>
        <begin position="52"/>
        <end position="85"/>
    </location>
</feature>
<dbReference type="PROSITE" id="PS50005">
    <property type="entry name" value="TPR"/>
    <property type="match status" value="1"/>
</dbReference>
<dbReference type="InterPro" id="IPR019734">
    <property type="entry name" value="TPR_rpt"/>
</dbReference>
<dbReference type="InterPro" id="IPR011990">
    <property type="entry name" value="TPR-like_helical_dom_sf"/>
</dbReference>
<dbReference type="RefSeq" id="WP_132966015.1">
    <property type="nucleotide sequence ID" value="NZ_LEKL01000020.1"/>
</dbReference>
<keyword evidence="2" id="KW-0472">Membrane</keyword>
<feature type="transmembrane region" description="Helical" evidence="2">
    <location>
        <begin position="264"/>
        <end position="284"/>
    </location>
</feature>
<reference evidence="3 5" key="1">
    <citation type="submission" date="2019-03" db="EMBL/GenBank/DDBJ databases">
        <title>Genomic Encyclopedia of Type Strains, Phase IV (KMG-IV): sequencing the most valuable type-strain genomes for metagenomic binning, comparative biology and taxonomic classification.</title>
        <authorList>
            <person name="Goeker M."/>
        </authorList>
    </citation>
    <scope>NUCLEOTIDE SEQUENCE [LARGE SCALE GENOMIC DNA]</scope>
    <source>
        <strain evidence="3 5">DSM 28140</strain>
    </source>
</reference>
<protein>
    <submittedName>
        <fullName evidence="3">Uncharacterized protein</fullName>
    </submittedName>
</protein>
<gene>
    <name evidence="3" type="ORF">EDC16_1049</name>
    <name evidence="4" type="ORF">FHQ21_08680</name>
</gene>
<evidence type="ECO:0000313" key="4">
    <source>
        <dbReference type="EMBL" id="TNG90961.1"/>
    </source>
</evidence>
<dbReference type="EMBL" id="SMCP01000004">
    <property type="protein sequence ID" value="TCV87824.1"/>
    <property type="molecule type" value="Genomic_DNA"/>
</dbReference>
<comment type="caution">
    <text evidence="3">The sequence shown here is derived from an EMBL/GenBank/DDBJ whole genome shotgun (WGS) entry which is preliminary data.</text>
</comment>
<keyword evidence="2" id="KW-0812">Transmembrane</keyword>
<organism evidence="3 5">
    <name type="scientific">Testudinibacter aquarius</name>
    <dbReference type="NCBI Taxonomy" id="1524974"/>
    <lineage>
        <taxon>Bacteria</taxon>
        <taxon>Pseudomonadati</taxon>
        <taxon>Pseudomonadota</taxon>
        <taxon>Gammaproteobacteria</taxon>
        <taxon>Pasteurellales</taxon>
        <taxon>Pasteurellaceae</taxon>
        <taxon>Testudinibacter</taxon>
    </lineage>
</organism>